<evidence type="ECO:0000256" key="1">
    <source>
        <dbReference type="ARBA" id="ARBA00022723"/>
    </source>
</evidence>
<keyword evidence="8" id="KW-1185">Reference proteome</keyword>
<dbReference type="Proteomes" id="UP000749559">
    <property type="component" value="Unassembled WGS sequence"/>
</dbReference>
<feature type="region of interest" description="Disordered" evidence="6">
    <location>
        <begin position="506"/>
        <end position="534"/>
    </location>
</feature>
<proteinExistence type="predicted"/>
<dbReference type="SUPFAM" id="SSF57667">
    <property type="entry name" value="beta-beta-alpha zinc fingers"/>
    <property type="match status" value="1"/>
</dbReference>
<keyword evidence="1" id="KW-0479">Metal-binding</keyword>
<evidence type="ECO:0000256" key="3">
    <source>
        <dbReference type="ARBA" id="ARBA00022771"/>
    </source>
</evidence>
<dbReference type="InterPro" id="IPR013087">
    <property type="entry name" value="Znf_C2H2_type"/>
</dbReference>
<feature type="compositionally biased region" description="Basic and acidic residues" evidence="6">
    <location>
        <begin position="252"/>
        <end position="269"/>
    </location>
</feature>
<feature type="compositionally biased region" description="Basic and acidic residues" evidence="6">
    <location>
        <begin position="814"/>
        <end position="826"/>
    </location>
</feature>
<dbReference type="PANTHER" id="PTHR19818:SF139">
    <property type="entry name" value="PAIR-RULE PROTEIN ODD-PAIRED"/>
    <property type="match status" value="1"/>
</dbReference>
<feature type="region of interest" description="Disordered" evidence="6">
    <location>
        <begin position="235"/>
        <end position="331"/>
    </location>
</feature>
<feature type="region of interest" description="Disordered" evidence="6">
    <location>
        <begin position="793"/>
        <end position="893"/>
    </location>
</feature>
<comment type="caution">
    <text evidence="7">The sequence shown here is derived from an EMBL/GenBank/DDBJ whole genome shotgun (WGS) entry which is preliminary data.</text>
</comment>
<dbReference type="GO" id="GO:0045944">
    <property type="term" value="P:positive regulation of transcription by RNA polymerase II"/>
    <property type="evidence" value="ECO:0007669"/>
    <property type="project" value="UniProtKB-ARBA"/>
</dbReference>
<dbReference type="InterPro" id="IPR050329">
    <property type="entry name" value="GLI_C2H2-zinc-finger"/>
</dbReference>
<organism evidence="7 8">
    <name type="scientific">Owenia fusiformis</name>
    <name type="common">Polychaete worm</name>
    <dbReference type="NCBI Taxonomy" id="6347"/>
    <lineage>
        <taxon>Eukaryota</taxon>
        <taxon>Metazoa</taxon>
        <taxon>Spiralia</taxon>
        <taxon>Lophotrochozoa</taxon>
        <taxon>Annelida</taxon>
        <taxon>Polychaeta</taxon>
        <taxon>Sedentaria</taxon>
        <taxon>Canalipalpata</taxon>
        <taxon>Sabellida</taxon>
        <taxon>Oweniida</taxon>
        <taxon>Oweniidae</taxon>
        <taxon>Owenia</taxon>
    </lineage>
</organism>
<dbReference type="GO" id="GO:0008270">
    <property type="term" value="F:zinc ion binding"/>
    <property type="evidence" value="ECO:0007669"/>
    <property type="project" value="UniProtKB-KW"/>
</dbReference>
<evidence type="ECO:0000256" key="5">
    <source>
        <dbReference type="SAM" id="Coils"/>
    </source>
</evidence>
<dbReference type="GO" id="GO:0000978">
    <property type="term" value="F:RNA polymerase II cis-regulatory region sequence-specific DNA binding"/>
    <property type="evidence" value="ECO:0007669"/>
    <property type="project" value="TreeGrafter"/>
</dbReference>
<dbReference type="Gene3D" id="3.30.160.60">
    <property type="entry name" value="Classic Zinc Finger"/>
    <property type="match status" value="2"/>
</dbReference>
<feature type="compositionally biased region" description="Acidic residues" evidence="6">
    <location>
        <begin position="300"/>
        <end position="312"/>
    </location>
</feature>
<dbReference type="SMART" id="SM00355">
    <property type="entry name" value="ZnF_C2H2"/>
    <property type="match status" value="7"/>
</dbReference>
<keyword evidence="2" id="KW-0677">Repeat</keyword>
<feature type="coiled-coil region" evidence="5">
    <location>
        <begin position="1246"/>
        <end position="1303"/>
    </location>
</feature>
<dbReference type="PANTHER" id="PTHR19818">
    <property type="entry name" value="ZINC FINGER PROTEIN ZIC AND GLI"/>
    <property type="match status" value="1"/>
</dbReference>
<evidence type="ECO:0000313" key="7">
    <source>
        <dbReference type="EMBL" id="CAH1791199.1"/>
    </source>
</evidence>
<feature type="compositionally biased region" description="Polar residues" evidence="6">
    <location>
        <begin position="860"/>
        <end position="878"/>
    </location>
</feature>
<dbReference type="GO" id="GO:0005634">
    <property type="term" value="C:nucleus"/>
    <property type="evidence" value="ECO:0007669"/>
    <property type="project" value="UniProtKB-ARBA"/>
</dbReference>
<feature type="compositionally biased region" description="Basic and acidic residues" evidence="6">
    <location>
        <begin position="793"/>
        <end position="807"/>
    </location>
</feature>
<dbReference type="PROSITE" id="PS50157">
    <property type="entry name" value="ZINC_FINGER_C2H2_2"/>
    <property type="match status" value="2"/>
</dbReference>
<reference evidence="7" key="1">
    <citation type="submission" date="2022-03" db="EMBL/GenBank/DDBJ databases">
        <authorList>
            <person name="Martin C."/>
        </authorList>
    </citation>
    <scope>NUCLEOTIDE SEQUENCE</scope>
</reference>
<dbReference type="EMBL" id="CAIIXF020000008">
    <property type="protein sequence ID" value="CAH1791199.1"/>
    <property type="molecule type" value="Genomic_DNA"/>
</dbReference>
<name>A0A8J1U5Y5_OWEFU</name>
<protein>
    <submittedName>
        <fullName evidence="7">Uncharacterized protein</fullName>
    </submittedName>
</protein>
<dbReference type="InterPro" id="IPR036236">
    <property type="entry name" value="Znf_C2H2_sf"/>
</dbReference>
<dbReference type="FunFam" id="3.30.160.60:FF:000446">
    <property type="entry name" value="Zinc finger protein"/>
    <property type="match status" value="1"/>
</dbReference>
<sequence>MAVEEHEESLKVLPESKSPITAPDDIDISDYISRYPDIKDSYVRLEHLSKAVEEQYKSKTSQHVSLLLINTQAEKYQNEELEISDENMESLDEDQVESKLAIIQKAISEFKADKSKFKSMNATAKKYRIELVTFEEYLDGVRLLDKKFYACKKCGIILTHERLYQKQAEMEIMQKAILDYKSNFGKNKSEESVADKYAIPYESFVEYLYEERPLDHKINTCEKCSGDHKYEIKTRNKHKRFHEQETLPQYKEMQKDPEESQEEPVKDQADSSSSLDKSRSQSETPDNSDTATDKSHKVEEESDSPEGVENQDEFPTIQDESNSQKKSRTDLMFDENKRNLWQETKGRIAHIQESILDFKSNRTNFESVYAAAKHYEIDYTTFRKYLAGKGTFYTCEKCGKTMRGQKRIILGHEKLHQKQAVKENMRKAILDCKSNKNKSAASVASVANKYDVDLVSLQEYVYGIKSWNDKSYTCDKCGKVYEHKRRLVNHMRCHEVIPEYRMKRQKDLQPQLGDQGEQPRIYSENKRQDNFDNGIDESQYLETKGTEELEPQLEDQIENMGIPNESMSQSGTAENLYSATDKSQSMYLEKYLESPDGDEIMTILHESRSQTESSNDLMIDKIKSEVQRERKARLAYIQEAVKDFKLNRTRFESVKAAAEYYEISYVTFRKYLNGRITLDKKFYTCEKCNITMSGQKHIILAHEVLHKKQAKMESMQKAIMHYKSNKNQSMASVAKKYDVDFIDFQEYLHGIKSFKKKTYTCDKCAKVYKQKKYFESHIMQCNEILPQIKLKGQKEESDFQEPVKNHVESSSFLDESRSQTETRDNLDTAIDESQYPETKSTEELGPQLEDQIENVRIPNESMSQSETPGNIDSATDKSQNAEKEIGSPEDDEMSTILHETLDNLDTVIDESHNAERLYSEKELESPEEDEDQDAMSKGLHRFGQLTTDKAQCQEIKNSERNLESPGSELEDQNDETSKIIHESISDDVELWNGKNMAYEVRRARGEKTTMQHKLEKRTLSCNRMVAKQNRLKHKFLGDHPSTRKLLDLPDNIQKEGYCTCDKCGRQLKFNPRNKNNIIKHMHVCGKKYEERKQDKEDKLYNFRKAAQKIETDKTLSVETVAKQHGISRTTMYRYLQESKLSRNCVCEKCGKTLKKEKLKEHMQFHENLEKAYLAHKLNKNETARSVAKQFGIPYKSLHNYVTDQIKLGHRHKCEKCGKKYRHKIYLKNHMRLHEKELRFKHKIMYMKEKKAQISNIDKAIEEIKSNPASRSVKSVAKEHDELLQSHFRMKKNLERRIKIYENIDKAILEVKSNPNQSVASVGRRYGISRTTMFRHLDIECKKSEWKLKQICEKCGREINPRRENMKDHMEFHKKLDKAMEIRLNEGKNYLSIAKDLGINPGTLYQHLSKKLNNTFKQK</sequence>
<keyword evidence="4" id="KW-0862">Zinc</keyword>
<evidence type="ECO:0000256" key="2">
    <source>
        <dbReference type="ARBA" id="ARBA00022737"/>
    </source>
</evidence>
<keyword evidence="3" id="KW-0863">Zinc-finger</keyword>
<evidence type="ECO:0000256" key="6">
    <source>
        <dbReference type="SAM" id="MobiDB-lite"/>
    </source>
</evidence>
<dbReference type="PROSITE" id="PS00028">
    <property type="entry name" value="ZINC_FINGER_C2H2_1"/>
    <property type="match status" value="2"/>
</dbReference>
<evidence type="ECO:0000313" key="8">
    <source>
        <dbReference type="Proteomes" id="UP000749559"/>
    </source>
</evidence>
<evidence type="ECO:0000256" key="4">
    <source>
        <dbReference type="ARBA" id="ARBA00022833"/>
    </source>
</evidence>
<gene>
    <name evidence="7" type="ORF">OFUS_LOCUS16312</name>
</gene>
<dbReference type="GO" id="GO:0000981">
    <property type="term" value="F:DNA-binding transcription factor activity, RNA polymerase II-specific"/>
    <property type="evidence" value="ECO:0007669"/>
    <property type="project" value="TreeGrafter"/>
</dbReference>
<keyword evidence="5" id="KW-0175">Coiled coil</keyword>
<accession>A0A8J1U5Y5</accession>